<evidence type="ECO:0000256" key="7">
    <source>
        <dbReference type="RuleBase" id="RU004466"/>
    </source>
</evidence>
<evidence type="ECO:0000313" key="9">
    <source>
        <dbReference type="Proteomes" id="UP000319619"/>
    </source>
</evidence>
<dbReference type="GO" id="GO:0004659">
    <property type="term" value="F:prenyltransferase activity"/>
    <property type="evidence" value="ECO:0007669"/>
    <property type="project" value="InterPro"/>
</dbReference>
<dbReference type="SFLD" id="SFLDG01017">
    <property type="entry name" value="Polyprenyl_Transferase_Like"/>
    <property type="match status" value="1"/>
</dbReference>
<reference evidence="8 9" key="1">
    <citation type="submission" date="2017-06" db="EMBL/GenBank/DDBJ databases">
        <title>Novel microbial phyla capable of carbon fixation and sulfur reduction in deep-sea sediments.</title>
        <authorList>
            <person name="Huang J."/>
            <person name="Baker B."/>
            <person name="Wang Y."/>
        </authorList>
    </citation>
    <scope>NUCLEOTIDE SEQUENCE [LARGE SCALE GENOMIC DNA]</scope>
    <source>
        <strain evidence="8">B3_LCP</strain>
    </source>
</reference>
<dbReference type="InterPro" id="IPR008949">
    <property type="entry name" value="Isoprenoid_synthase_dom_sf"/>
</dbReference>
<protein>
    <recommendedName>
        <fullName evidence="10">Polyprenyl synthetase</fullName>
    </recommendedName>
</protein>
<dbReference type="AlphaFoldDB" id="A0A532V099"/>
<evidence type="ECO:0000256" key="4">
    <source>
        <dbReference type="ARBA" id="ARBA00022723"/>
    </source>
</evidence>
<dbReference type="InterPro" id="IPR033749">
    <property type="entry name" value="Polyprenyl_synt_CS"/>
</dbReference>
<evidence type="ECO:0000256" key="2">
    <source>
        <dbReference type="ARBA" id="ARBA00006706"/>
    </source>
</evidence>
<dbReference type="PANTHER" id="PTHR43281">
    <property type="entry name" value="FARNESYL DIPHOSPHATE SYNTHASE"/>
    <property type="match status" value="1"/>
</dbReference>
<dbReference type="PROSITE" id="PS00444">
    <property type="entry name" value="POLYPRENYL_SYNTHASE_2"/>
    <property type="match status" value="1"/>
</dbReference>
<dbReference type="GO" id="GO:0008299">
    <property type="term" value="P:isoprenoid biosynthetic process"/>
    <property type="evidence" value="ECO:0007669"/>
    <property type="project" value="UniProtKB-KW"/>
</dbReference>
<evidence type="ECO:0000313" key="8">
    <source>
        <dbReference type="EMBL" id="TKJ40621.1"/>
    </source>
</evidence>
<dbReference type="Proteomes" id="UP000319619">
    <property type="component" value="Unassembled WGS sequence"/>
</dbReference>
<keyword evidence="3 7" id="KW-0808">Transferase</keyword>
<comment type="caution">
    <text evidence="8">The sequence shown here is derived from an EMBL/GenBank/DDBJ whole genome shotgun (WGS) entry which is preliminary data.</text>
</comment>
<dbReference type="InterPro" id="IPR000092">
    <property type="entry name" value="Polyprenyl_synt"/>
</dbReference>
<dbReference type="Pfam" id="PF00348">
    <property type="entry name" value="polyprenyl_synt"/>
    <property type="match status" value="1"/>
</dbReference>
<name>A0A532V099_UNCL8</name>
<evidence type="ECO:0000256" key="6">
    <source>
        <dbReference type="ARBA" id="ARBA00023229"/>
    </source>
</evidence>
<dbReference type="PROSITE" id="PS00723">
    <property type="entry name" value="POLYPRENYL_SYNTHASE_1"/>
    <property type="match status" value="1"/>
</dbReference>
<keyword evidence="5" id="KW-0460">Magnesium</keyword>
<sequence>MENFADTVDNLRQRIDAELIEAVPQIQPESLYEPIRYFVGIGGKRLRPILLLLSAQTVNGNIKSAISAAVAIELLHNFTLVHDDIMDRDDLRRGHDTVHKKWDEPVAILAGDGLIGLAYRQLMKLPSQYLIPVCRLFTEGVVEVCEGQAFDKEFETCSNVTLDEYFRMIGKKTGRLITMSTEIGAILGGGTEEEINLLSRYGSTIGTAFQIQDDLLDIAASEEVIGKTFGSDVKAGKKTFMMVKALQLASDDQRSKIAEILSSAKISPEMILEIKHIFQEAQIFDQAKHEIHELFEKANNILDEFPHPERAQGLRDFSEMLLNRKY</sequence>
<dbReference type="SFLD" id="SFLDS00005">
    <property type="entry name" value="Isoprenoid_Synthase_Type_I"/>
    <property type="match status" value="1"/>
</dbReference>
<dbReference type="GO" id="GO:0046872">
    <property type="term" value="F:metal ion binding"/>
    <property type="evidence" value="ECO:0007669"/>
    <property type="project" value="UniProtKB-KW"/>
</dbReference>
<dbReference type="CDD" id="cd00685">
    <property type="entry name" value="Trans_IPPS_HT"/>
    <property type="match status" value="1"/>
</dbReference>
<comment type="cofactor">
    <cofactor evidence="1">
        <name>Mg(2+)</name>
        <dbReference type="ChEBI" id="CHEBI:18420"/>
    </cofactor>
</comment>
<evidence type="ECO:0000256" key="1">
    <source>
        <dbReference type="ARBA" id="ARBA00001946"/>
    </source>
</evidence>
<evidence type="ECO:0008006" key="10">
    <source>
        <dbReference type="Google" id="ProtNLM"/>
    </source>
</evidence>
<proteinExistence type="inferred from homology"/>
<evidence type="ECO:0000256" key="3">
    <source>
        <dbReference type="ARBA" id="ARBA00022679"/>
    </source>
</evidence>
<keyword evidence="6" id="KW-0414">Isoprene biosynthesis</keyword>
<dbReference type="EMBL" id="NJBN01000004">
    <property type="protein sequence ID" value="TKJ40621.1"/>
    <property type="molecule type" value="Genomic_DNA"/>
</dbReference>
<evidence type="ECO:0000256" key="5">
    <source>
        <dbReference type="ARBA" id="ARBA00022842"/>
    </source>
</evidence>
<keyword evidence="4" id="KW-0479">Metal-binding</keyword>
<dbReference type="Gene3D" id="1.10.600.10">
    <property type="entry name" value="Farnesyl Diphosphate Synthase"/>
    <property type="match status" value="1"/>
</dbReference>
<organism evidence="8 9">
    <name type="scientific">candidate division LCP-89 bacterium B3_LCP</name>
    <dbReference type="NCBI Taxonomy" id="2012998"/>
    <lineage>
        <taxon>Bacteria</taxon>
        <taxon>Pseudomonadati</taxon>
        <taxon>Bacteria division LCP-89</taxon>
    </lineage>
</organism>
<comment type="similarity">
    <text evidence="2 7">Belongs to the FPP/GGPP synthase family.</text>
</comment>
<dbReference type="SUPFAM" id="SSF48576">
    <property type="entry name" value="Terpenoid synthases"/>
    <property type="match status" value="1"/>
</dbReference>
<gene>
    <name evidence="8" type="ORF">CEE37_06555</name>
</gene>
<dbReference type="PANTHER" id="PTHR43281:SF1">
    <property type="entry name" value="FARNESYL DIPHOSPHATE SYNTHASE"/>
    <property type="match status" value="1"/>
</dbReference>
<accession>A0A532V099</accession>